<dbReference type="GO" id="GO:0016887">
    <property type="term" value="F:ATP hydrolysis activity"/>
    <property type="evidence" value="ECO:0007669"/>
    <property type="project" value="InterPro"/>
</dbReference>
<dbReference type="CDD" id="cd03219">
    <property type="entry name" value="ABC_Mj1267_LivG_branched"/>
    <property type="match status" value="1"/>
</dbReference>
<evidence type="ECO:0000256" key="6">
    <source>
        <dbReference type="ARBA" id="ARBA00056071"/>
    </source>
</evidence>
<comment type="caution">
    <text evidence="10">The sequence shown here is derived from an EMBL/GenBank/DDBJ whole genome shotgun (WGS) entry which is preliminary data.</text>
</comment>
<dbReference type="GO" id="GO:0005886">
    <property type="term" value="C:plasma membrane"/>
    <property type="evidence" value="ECO:0007669"/>
    <property type="project" value="TreeGrafter"/>
</dbReference>
<protein>
    <recommendedName>
        <fullName evidence="7">Probable branched-chain amino acid transport ATP-binding protein LivG</fullName>
    </recommendedName>
</protein>
<evidence type="ECO:0000256" key="1">
    <source>
        <dbReference type="ARBA" id="ARBA00005417"/>
    </source>
</evidence>
<proteinExistence type="inferred from homology"/>
<keyword evidence="2" id="KW-0813">Transport</keyword>
<dbReference type="Pfam" id="PF12399">
    <property type="entry name" value="BCA_ABC_TP_C"/>
    <property type="match status" value="1"/>
</dbReference>
<dbReference type="GO" id="GO:0006865">
    <property type="term" value="P:amino acid transport"/>
    <property type="evidence" value="ECO:0007669"/>
    <property type="project" value="UniProtKB-KW"/>
</dbReference>
<dbReference type="RefSeq" id="WP_159524901.1">
    <property type="nucleotide sequence ID" value="NZ_WUUU01000003.1"/>
</dbReference>
<keyword evidence="4 10" id="KW-0067">ATP-binding</keyword>
<evidence type="ECO:0000256" key="7">
    <source>
        <dbReference type="ARBA" id="ARBA00072811"/>
    </source>
</evidence>
<reference evidence="10 11" key="1">
    <citation type="submission" date="2019-12" db="EMBL/GenBank/DDBJ databases">
        <title>Isolation and characterization of three novel carbon monoxide-oxidizing members of Halobacteria from salione crusts and soils.</title>
        <authorList>
            <person name="Myers M.R."/>
            <person name="King G.M."/>
        </authorList>
    </citation>
    <scope>NUCLEOTIDE SEQUENCE [LARGE SCALE GENOMIC DNA]</scope>
    <source>
        <strain evidence="10 11">PCN9</strain>
    </source>
</reference>
<keyword evidence="3" id="KW-0547">Nucleotide-binding</keyword>
<dbReference type="InterPro" id="IPR003593">
    <property type="entry name" value="AAA+_ATPase"/>
</dbReference>
<dbReference type="GO" id="GO:0005524">
    <property type="term" value="F:ATP binding"/>
    <property type="evidence" value="ECO:0007669"/>
    <property type="project" value="UniProtKB-KW"/>
</dbReference>
<dbReference type="FunFam" id="3.40.50.300:FF:000421">
    <property type="entry name" value="Branched-chain amino acid ABC transporter ATP-binding protein"/>
    <property type="match status" value="1"/>
</dbReference>
<evidence type="ECO:0000259" key="9">
    <source>
        <dbReference type="PROSITE" id="PS50893"/>
    </source>
</evidence>
<dbReference type="Pfam" id="PF00005">
    <property type="entry name" value="ABC_tran"/>
    <property type="match status" value="1"/>
</dbReference>
<dbReference type="PANTHER" id="PTHR45772">
    <property type="entry name" value="CONSERVED COMPONENT OF ABC TRANSPORTER FOR NATURAL AMINO ACIDS-RELATED"/>
    <property type="match status" value="1"/>
</dbReference>
<feature type="domain" description="ABC transporter" evidence="9">
    <location>
        <begin position="28"/>
        <end position="266"/>
    </location>
</feature>
<feature type="region of interest" description="Disordered" evidence="8">
    <location>
        <begin position="1"/>
        <end position="27"/>
    </location>
</feature>
<evidence type="ECO:0000313" key="11">
    <source>
        <dbReference type="Proteomes" id="UP000471521"/>
    </source>
</evidence>
<dbReference type="Gene3D" id="3.40.50.300">
    <property type="entry name" value="P-loop containing nucleotide triphosphate hydrolases"/>
    <property type="match status" value="1"/>
</dbReference>
<organism evidence="10 11">
    <name type="scientific">Halobacterium bonnevillei</name>
    <dbReference type="NCBI Taxonomy" id="2692200"/>
    <lineage>
        <taxon>Archaea</taxon>
        <taxon>Methanobacteriati</taxon>
        <taxon>Methanobacteriota</taxon>
        <taxon>Stenosarchaea group</taxon>
        <taxon>Halobacteria</taxon>
        <taxon>Halobacteriales</taxon>
        <taxon>Halobacteriaceae</taxon>
        <taxon>Halobacterium</taxon>
    </lineage>
</organism>
<dbReference type="Proteomes" id="UP000471521">
    <property type="component" value="Unassembled WGS sequence"/>
</dbReference>
<dbReference type="OrthoDB" id="97750at2157"/>
<accession>A0A6B0SII4</accession>
<keyword evidence="5" id="KW-0029">Amino-acid transport</keyword>
<dbReference type="SMART" id="SM00382">
    <property type="entry name" value="AAA"/>
    <property type="match status" value="1"/>
</dbReference>
<dbReference type="PANTHER" id="PTHR45772:SF3">
    <property type="entry name" value="ABC TRANSPORTER ATP-BINDING PROTEIN"/>
    <property type="match status" value="1"/>
</dbReference>
<sequence>MPDSTESELSSGSQDARERRPAGDDSILTVDGLDKTFGSLVAIDDLDLEVREGEVHGLIGPNGAGKTTLINLITGELKPTSGSVRFDGEELTGLSPSTIAKRGVGRSFQVVQFFPEMTVREHLHLALRDPTTTVTSILHGDSDHEDRISEIADVVHLEEQLGTVAKNLSYGEQRYLEIGLVLALDADLILFDEPAAGLNSAETEDLRQIIDDLRGDYTILIIEHNIDLVRRLVDRISVLHGGSLLATGAPDEIVENERVKEVYLGE</sequence>
<evidence type="ECO:0000256" key="3">
    <source>
        <dbReference type="ARBA" id="ARBA00022741"/>
    </source>
</evidence>
<evidence type="ECO:0000256" key="4">
    <source>
        <dbReference type="ARBA" id="ARBA00022840"/>
    </source>
</evidence>
<evidence type="ECO:0000256" key="2">
    <source>
        <dbReference type="ARBA" id="ARBA00022448"/>
    </source>
</evidence>
<comment type="similarity">
    <text evidence="1">Belongs to the ABC transporter superfamily.</text>
</comment>
<dbReference type="EMBL" id="WUUU01000003">
    <property type="protein sequence ID" value="MXR19313.1"/>
    <property type="molecule type" value="Genomic_DNA"/>
</dbReference>
<comment type="function">
    <text evidence="6">Probable component of a branched-chain amino-acid transport system.</text>
</comment>
<evidence type="ECO:0000313" key="10">
    <source>
        <dbReference type="EMBL" id="MXR19313.1"/>
    </source>
</evidence>
<name>A0A6B0SII4_9EURY</name>
<evidence type="ECO:0000256" key="5">
    <source>
        <dbReference type="ARBA" id="ARBA00022970"/>
    </source>
</evidence>
<dbReference type="SUPFAM" id="SSF52540">
    <property type="entry name" value="P-loop containing nucleoside triphosphate hydrolases"/>
    <property type="match status" value="1"/>
</dbReference>
<dbReference type="InterPro" id="IPR032823">
    <property type="entry name" value="BCA_ABC_TP_C"/>
</dbReference>
<evidence type="ECO:0000256" key="8">
    <source>
        <dbReference type="SAM" id="MobiDB-lite"/>
    </source>
</evidence>
<keyword evidence="11" id="KW-1185">Reference proteome</keyword>
<dbReference type="InterPro" id="IPR003439">
    <property type="entry name" value="ABC_transporter-like_ATP-bd"/>
</dbReference>
<dbReference type="AlphaFoldDB" id="A0A6B0SII4"/>
<dbReference type="InterPro" id="IPR051120">
    <property type="entry name" value="ABC_AA/LPS_Transport"/>
</dbReference>
<dbReference type="InterPro" id="IPR027417">
    <property type="entry name" value="P-loop_NTPase"/>
</dbReference>
<gene>
    <name evidence="10" type="ORF">GRX66_01345</name>
</gene>
<dbReference type="PROSITE" id="PS50893">
    <property type="entry name" value="ABC_TRANSPORTER_2"/>
    <property type="match status" value="1"/>
</dbReference>